<dbReference type="Pfam" id="PF02082">
    <property type="entry name" value="Rrf2"/>
    <property type="match status" value="1"/>
</dbReference>
<dbReference type="InterPro" id="IPR000944">
    <property type="entry name" value="Tscrpt_reg_Rrf2"/>
</dbReference>
<reference evidence="1 2" key="1">
    <citation type="submission" date="2019-05" db="EMBL/GenBank/DDBJ databases">
        <authorList>
            <person name="Narsing Rao M.P."/>
            <person name="Li W.J."/>
        </authorList>
    </citation>
    <scope>NUCLEOTIDE SEQUENCE [LARGE SCALE GENOMIC DNA]</scope>
    <source>
        <strain evidence="1 2">SYSU_K30003</strain>
    </source>
</reference>
<protein>
    <submittedName>
        <fullName evidence="1">Rrf2 family transcriptional regulator</fullName>
    </submittedName>
</protein>
<dbReference type="RefSeq" id="WP_138197196.1">
    <property type="nucleotide sequence ID" value="NZ_VCIW01000021.1"/>
</dbReference>
<dbReference type="InterPro" id="IPR036388">
    <property type="entry name" value="WH-like_DNA-bd_sf"/>
</dbReference>
<proteinExistence type="predicted"/>
<sequence>MNSEFTIAVHSLVFLAYTPDHMATSEKLACNVATHPARVRKVMGCLRNRGYVVTKEGLGGGYSLDCDPDAVTLAEIYRVMCPGSLKPSWTSGNPEEKCMVAGNMQCVMDRIFADAERHLEAYFEGLTIGDVLRSIRDSQKTKG</sequence>
<dbReference type="PROSITE" id="PS01332">
    <property type="entry name" value="HTH_RRF2_1"/>
    <property type="match status" value="1"/>
</dbReference>
<dbReference type="AlphaFoldDB" id="A0A5R9G7S1"/>
<dbReference type="PANTHER" id="PTHR33221">
    <property type="entry name" value="WINGED HELIX-TURN-HELIX TRANSCRIPTIONAL REGULATOR, RRF2 FAMILY"/>
    <property type="match status" value="1"/>
</dbReference>
<dbReference type="OrthoDB" id="3242805at2"/>
<dbReference type="SUPFAM" id="SSF46785">
    <property type="entry name" value="Winged helix' DNA-binding domain"/>
    <property type="match status" value="1"/>
</dbReference>
<dbReference type="Proteomes" id="UP000309676">
    <property type="component" value="Unassembled WGS sequence"/>
</dbReference>
<gene>
    <name evidence="1" type="ORF">FE782_25530</name>
</gene>
<dbReference type="InterPro" id="IPR036390">
    <property type="entry name" value="WH_DNA-bd_sf"/>
</dbReference>
<dbReference type="InterPro" id="IPR030489">
    <property type="entry name" value="TR_Rrf2-type_CS"/>
</dbReference>
<dbReference type="Gene3D" id="1.10.10.10">
    <property type="entry name" value="Winged helix-like DNA-binding domain superfamily/Winged helix DNA-binding domain"/>
    <property type="match status" value="1"/>
</dbReference>
<name>A0A5R9G7S1_9BACL</name>
<accession>A0A5R9G7S1</accession>
<dbReference type="EMBL" id="VCIW01000021">
    <property type="protein sequence ID" value="TLS49478.1"/>
    <property type="molecule type" value="Genomic_DNA"/>
</dbReference>
<dbReference type="GO" id="GO:0005829">
    <property type="term" value="C:cytosol"/>
    <property type="evidence" value="ECO:0007669"/>
    <property type="project" value="TreeGrafter"/>
</dbReference>
<evidence type="ECO:0000313" key="2">
    <source>
        <dbReference type="Proteomes" id="UP000309676"/>
    </source>
</evidence>
<evidence type="ECO:0000313" key="1">
    <source>
        <dbReference type="EMBL" id="TLS49478.1"/>
    </source>
</evidence>
<dbReference type="PROSITE" id="PS51197">
    <property type="entry name" value="HTH_RRF2_2"/>
    <property type="match status" value="1"/>
</dbReference>
<comment type="caution">
    <text evidence="1">The sequence shown here is derived from an EMBL/GenBank/DDBJ whole genome shotgun (WGS) entry which is preliminary data.</text>
</comment>
<organism evidence="1 2">
    <name type="scientific">Paenibacillus antri</name>
    <dbReference type="NCBI Taxonomy" id="2582848"/>
    <lineage>
        <taxon>Bacteria</taxon>
        <taxon>Bacillati</taxon>
        <taxon>Bacillota</taxon>
        <taxon>Bacilli</taxon>
        <taxon>Bacillales</taxon>
        <taxon>Paenibacillaceae</taxon>
        <taxon>Paenibacillus</taxon>
    </lineage>
</organism>
<dbReference type="GO" id="GO:0003700">
    <property type="term" value="F:DNA-binding transcription factor activity"/>
    <property type="evidence" value="ECO:0007669"/>
    <property type="project" value="TreeGrafter"/>
</dbReference>
<dbReference type="PANTHER" id="PTHR33221:SF15">
    <property type="entry name" value="HTH-TYPE TRANSCRIPTIONAL REGULATOR YWGB-RELATED"/>
    <property type="match status" value="1"/>
</dbReference>
<keyword evidence="2" id="KW-1185">Reference proteome</keyword>